<evidence type="ECO:0000256" key="3">
    <source>
        <dbReference type="ARBA" id="ARBA00023224"/>
    </source>
</evidence>
<dbReference type="PANTHER" id="PTHR32089:SF112">
    <property type="entry name" value="LYSOZYME-LIKE PROTEIN-RELATED"/>
    <property type="match status" value="1"/>
</dbReference>
<feature type="domain" description="Methyl-accepting transducer" evidence="8">
    <location>
        <begin position="439"/>
        <end position="675"/>
    </location>
</feature>
<accession>A0A2T5VAV9</accession>
<feature type="transmembrane region" description="Helical" evidence="7">
    <location>
        <begin position="319"/>
        <end position="343"/>
    </location>
</feature>
<dbReference type="PROSITE" id="PS50885">
    <property type="entry name" value="HAMP"/>
    <property type="match status" value="1"/>
</dbReference>
<dbReference type="SUPFAM" id="SSF58104">
    <property type="entry name" value="Methyl-accepting chemotaxis protein (MCP) signaling domain"/>
    <property type="match status" value="1"/>
</dbReference>
<dbReference type="Gene3D" id="3.30.450.20">
    <property type="entry name" value="PAS domain"/>
    <property type="match status" value="2"/>
</dbReference>
<keyword evidence="7" id="KW-0812">Transmembrane</keyword>
<evidence type="ECO:0000256" key="7">
    <source>
        <dbReference type="SAM" id="Phobius"/>
    </source>
</evidence>
<keyword evidence="2" id="KW-1003">Cell membrane</keyword>
<keyword evidence="2" id="KW-0997">Cell inner membrane</keyword>
<dbReference type="EMBL" id="QAYG01000003">
    <property type="protein sequence ID" value="PTW60887.1"/>
    <property type="molecule type" value="Genomic_DNA"/>
</dbReference>
<dbReference type="GO" id="GO:0005886">
    <property type="term" value="C:plasma membrane"/>
    <property type="evidence" value="ECO:0007669"/>
    <property type="project" value="UniProtKB-SubCell"/>
</dbReference>
<evidence type="ECO:0000259" key="9">
    <source>
        <dbReference type="PROSITE" id="PS50192"/>
    </source>
</evidence>
<dbReference type="Pfam" id="PF00015">
    <property type="entry name" value="MCPsignal"/>
    <property type="match status" value="1"/>
</dbReference>
<evidence type="ECO:0000256" key="4">
    <source>
        <dbReference type="ARBA" id="ARBA00029447"/>
    </source>
</evidence>
<organism evidence="11 12">
    <name type="scientific">Breoghania corrubedonensis</name>
    <dbReference type="NCBI Taxonomy" id="665038"/>
    <lineage>
        <taxon>Bacteria</taxon>
        <taxon>Pseudomonadati</taxon>
        <taxon>Pseudomonadota</taxon>
        <taxon>Alphaproteobacteria</taxon>
        <taxon>Hyphomicrobiales</taxon>
        <taxon>Stappiaceae</taxon>
        <taxon>Breoghania</taxon>
    </lineage>
</organism>
<dbReference type="CDD" id="cd12913">
    <property type="entry name" value="PDC1_MCP_like"/>
    <property type="match status" value="1"/>
</dbReference>
<dbReference type="InterPro" id="IPR000727">
    <property type="entry name" value="T_SNARE_dom"/>
</dbReference>
<dbReference type="SMART" id="SM00283">
    <property type="entry name" value="MA"/>
    <property type="match status" value="1"/>
</dbReference>
<dbReference type="PANTHER" id="PTHR32089">
    <property type="entry name" value="METHYL-ACCEPTING CHEMOTAXIS PROTEIN MCPB"/>
    <property type="match status" value="1"/>
</dbReference>
<keyword evidence="7" id="KW-0472">Membrane</keyword>
<feature type="transmembrane region" description="Helical" evidence="7">
    <location>
        <begin position="12"/>
        <end position="32"/>
    </location>
</feature>
<evidence type="ECO:0000256" key="2">
    <source>
        <dbReference type="ARBA" id="ARBA00022519"/>
    </source>
</evidence>
<dbReference type="InterPro" id="IPR004089">
    <property type="entry name" value="MCPsignal_dom"/>
</dbReference>
<comment type="caution">
    <text evidence="11">The sequence shown here is derived from an EMBL/GenBank/DDBJ whole genome shotgun (WGS) entry which is preliminary data.</text>
</comment>
<gene>
    <name evidence="11" type="ORF">C8N35_10366</name>
</gene>
<keyword evidence="7" id="KW-1133">Transmembrane helix</keyword>
<comment type="similarity">
    <text evidence="4">Belongs to the methyl-accepting chemotaxis (MCP) protein family.</text>
</comment>
<dbReference type="RefSeq" id="WP_107989722.1">
    <property type="nucleotide sequence ID" value="NZ_QAYG01000003.1"/>
</dbReference>
<dbReference type="GO" id="GO:0004888">
    <property type="term" value="F:transmembrane signaling receptor activity"/>
    <property type="evidence" value="ECO:0007669"/>
    <property type="project" value="InterPro"/>
</dbReference>
<proteinExistence type="inferred from homology"/>
<name>A0A2T5VAV9_9HYPH</name>
<keyword evidence="3 5" id="KW-0807">Transducer</keyword>
<evidence type="ECO:0000313" key="11">
    <source>
        <dbReference type="EMBL" id="PTW60887.1"/>
    </source>
</evidence>
<reference evidence="11 12" key="1">
    <citation type="submission" date="2018-04" db="EMBL/GenBank/DDBJ databases">
        <title>Genomic Encyclopedia of Archaeal and Bacterial Type Strains, Phase II (KMG-II): from individual species to whole genera.</title>
        <authorList>
            <person name="Goeker M."/>
        </authorList>
    </citation>
    <scope>NUCLEOTIDE SEQUENCE [LARGE SCALE GENOMIC DNA]</scope>
    <source>
        <strain evidence="11 12">DSM 23382</strain>
    </source>
</reference>
<dbReference type="Proteomes" id="UP000244081">
    <property type="component" value="Unassembled WGS sequence"/>
</dbReference>
<dbReference type="InterPro" id="IPR004090">
    <property type="entry name" value="Chemotax_Me-accpt_rcpt"/>
</dbReference>
<dbReference type="Pfam" id="PF22673">
    <property type="entry name" value="MCP-like_PDC_1"/>
    <property type="match status" value="1"/>
</dbReference>
<dbReference type="GO" id="GO:0007165">
    <property type="term" value="P:signal transduction"/>
    <property type="evidence" value="ECO:0007669"/>
    <property type="project" value="UniProtKB-KW"/>
</dbReference>
<comment type="subcellular location">
    <subcellularLocation>
        <location evidence="1">Cell inner membrane</location>
        <topology evidence="1">Multi-pass membrane protein</topology>
    </subcellularLocation>
</comment>
<dbReference type="PROSITE" id="PS50192">
    <property type="entry name" value="T_SNARE"/>
    <property type="match status" value="1"/>
</dbReference>
<dbReference type="OrthoDB" id="3378718at2"/>
<evidence type="ECO:0000256" key="1">
    <source>
        <dbReference type="ARBA" id="ARBA00004429"/>
    </source>
</evidence>
<evidence type="ECO:0000313" key="12">
    <source>
        <dbReference type="Proteomes" id="UP000244081"/>
    </source>
</evidence>
<feature type="region of interest" description="Disordered" evidence="6">
    <location>
        <begin position="447"/>
        <end position="468"/>
    </location>
</feature>
<evidence type="ECO:0000256" key="5">
    <source>
        <dbReference type="PROSITE-ProRule" id="PRU00284"/>
    </source>
</evidence>
<dbReference type="GO" id="GO:0006935">
    <property type="term" value="P:chemotaxis"/>
    <property type="evidence" value="ECO:0007669"/>
    <property type="project" value="InterPro"/>
</dbReference>
<evidence type="ECO:0000256" key="6">
    <source>
        <dbReference type="SAM" id="MobiDB-lite"/>
    </source>
</evidence>
<dbReference type="InterPro" id="IPR003660">
    <property type="entry name" value="HAMP_dom"/>
</dbReference>
<keyword evidence="12" id="KW-1185">Reference proteome</keyword>
<dbReference type="PRINTS" id="PR00260">
    <property type="entry name" value="CHEMTRNSDUCR"/>
</dbReference>
<dbReference type="SUPFAM" id="SSF158472">
    <property type="entry name" value="HAMP domain-like"/>
    <property type="match status" value="1"/>
</dbReference>
<dbReference type="PROSITE" id="PS50111">
    <property type="entry name" value="CHEMOTAXIS_TRANSDUC_2"/>
    <property type="match status" value="1"/>
</dbReference>
<evidence type="ECO:0000259" key="10">
    <source>
        <dbReference type="PROSITE" id="PS50885"/>
    </source>
</evidence>
<feature type="domain" description="HAMP" evidence="10">
    <location>
        <begin position="346"/>
        <end position="399"/>
    </location>
</feature>
<dbReference type="Gene3D" id="1.10.287.950">
    <property type="entry name" value="Methyl-accepting chemotaxis protein"/>
    <property type="match status" value="1"/>
</dbReference>
<dbReference type="AlphaFoldDB" id="A0A2T5VAV9"/>
<feature type="domain" description="T-SNARE coiled-coil homology" evidence="9">
    <location>
        <begin position="591"/>
        <end position="653"/>
    </location>
</feature>
<sequence length="696" mass="73662">MFQKSSVATKLVVTSVAALAVVLLIGIGIIGWQASTVTRDLATQQAEAVAREQAQMVRRTLENGLSVAKAMAASLTGMRSSGVTDRAGWTAAVKRVAEQNPQLSGAWGTIVDNQLDGRDGEFKDDKDTWDGKWSPYFYRDGEGKLGYRPIIDLGTEDGWYYVPARTGKPFVTEPYSWEAGGKTVVGVSFAVPLRDNDKVIGVTGVDLMLTPLSKNLNALKPLGTGAVYLLSHEGKWISHPDASLLGKDWAEGRSPADAEHSAAALAAIKNGTPYSYVGYSNSLQSAVRRIIVPAPIGDGASRMAVMVSVPTATLSEASWNIMTMTGLVGLCLMLVVGLAIYAVSTRVVRRPLNSVLQSIQALIDRRYDAPVAGTEKHDEIGEIAGALEVFRNKLAEGERLSAEQEEQRRQQIARAEKVGQLSNDFDQKVSALIQTVLAQSSDLNDASDMLSHGADETSRQSSTVAAASEEASANVEAVASAAEELLASVGEIGRQMKLSASIAGEAVEQAQTTNGKIQGLAQAANRISEVVKLINDVAEQTNLLALNATIEAARAGEAGKGFAVVAAEVKELANQTARATEEIATQIQSVQTETAGSVEAIESITQTIEKMNEIAASIQHAVDQQGEATHEIARNIQEAATGTQDVARSIVSVSQSANETGSAARQVGSVAHVLQDEAKRLKDEVDGFLGGVRAVS</sequence>
<evidence type="ECO:0000259" key="8">
    <source>
        <dbReference type="PROSITE" id="PS50111"/>
    </source>
</evidence>
<dbReference type="Gene3D" id="6.10.340.10">
    <property type="match status" value="1"/>
</dbReference>
<protein>
    <submittedName>
        <fullName evidence="11">Methyl-accepting chemotaxis sensory transducer with Cache sensor</fullName>
    </submittedName>
</protein>